<dbReference type="AlphaFoldDB" id="A0A1A9BJP8"/>
<dbReference type="OrthoDB" id="4198010at2"/>
<gene>
    <name evidence="4" type="ORF">GA0070622_6426</name>
</gene>
<protein>
    <submittedName>
        <fullName evidence="4">Lsr2 protein</fullName>
    </submittedName>
</protein>
<dbReference type="InterPro" id="IPR036625">
    <property type="entry name" value="E3-bd_dom_sf"/>
</dbReference>
<dbReference type="Pfam" id="PF23359">
    <property type="entry name" value="Lsr2_DNA-bd"/>
    <property type="match status" value="1"/>
</dbReference>
<evidence type="ECO:0000259" key="3">
    <source>
        <dbReference type="Pfam" id="PF23359"/>
    </source>
</evidence>
<proteinExistence type="predicted"/>
<dbReference type="Gene3D" id="4.10.320.10">
    <property type="entry name" value="E3-binding domain"/>
    <property type="match status" value="1"/>
</dbReference>
<dbReference type="Proteomes" id="UP000199558">
    <property type="component" value="Unassembled WGS sequence"/>
</dbReference>
<sequence length="173" mass="18072">MSAPTITPTNGTDRAALLRAAQGKPAAPTQRVPMGIRVIAGPGAAPARTEVPSGPAARPPRTLEQLLTLAQGSEAARTRQLAEKISGLVEELTGRLEAELAAATLRLAEKEAELAAELAALRQKMGTGPKGTAQRAAIRQWAQANGYEVAERGRIPRNVLQAWAAATGSEVTR</sequence>
<keyword evidence="2" id="KW-0175">Coiled coil</keyword>
<evidence type="ECO:0000313" key="5">
    <source>
        <dbReference type="Proteomes" id="UP000199558"/>
    </source>
</evidence>
<dbReference type="RefSeq" id="WP_091584421.1">
    <property type="nucleotide sequence ID" value="NZ_FLRH01000005.1"/>
</dbReference>
<dbReference type="GO" id="GO:0016746">
    <property type="term" value="F:acyltransferase activity"/>
    <property type="evidence" value="ECO:0007669"/>
    <property type="project" value="InterPro"/>
</dbReference>
<dbReference type="EMBL" id="FLRH01000005">
    <property type="protein sequence ID" value="SBT69301.1"/>
    <property type="molecule type" value="Genomic_DNA"/>
</dbReference>
<accession>A0A1A9BJP8</accession>
<dbReference type="STRING" id="946078.GA0070622_6426"/>
<evidence type="ECO:0000313" key="4">
    <source>
        <dbReference type="EMBL" id="SBT69301.1"/>
    </source>
</evidence>
<feature type="coiled-coil region" evidence="2">
    <location>
        <begin position="93"/>
        <end position="120"/>
    </location>
</feature>
<feature type="domain" description="Lsr2 DNA-binding" evidence="3">
    <location>
        <begin position="132"/>
        <end position="166"/>
    </location>
</feature>
<evidence type="ECO:0000256" key="2">
    <source>
        <dbReference type="SAM" id="Coils"/>
    </source>
</evidence>
<name>A0A1A9BJP8_9ACTN</name>
<organism evidence="4 5">
    <name type="scientific">Micromonospora sediminicola</name>
    <dbReference type="NCBI Taxonomy" id="946078"/>
    <lineage>
        <taxon>Bacteria</taxon>
        <taxon>Bacillati</taxon>
        <taxon>Actinomycetota</taxon>
        <taxon>Actinomycetes</taxon>
        <taxon>Micromonosporales</taxon>
        <taxon>Micromonosporaceae</taxon>
        <taxon>Micromonospora</taxon>
    </lineage>
</organism>
<evidence type="ECO:0000256" key="1">
    <source>
        <dbReference type="ARBA" id="ARBA00023125"/>
    </source>
</evidence>
<dbReference type="InterPro" id="IPR055370">
    <property type="entry name" value="Lsr2_DNA-bd"/>
</dbReference>
<keyword evidence="5" id="KW-1185">Reference proteome</keyword>
<reference evidence="5" key="1">
    <citation type="submission" date="2016-06" db="EMBL/GenBank/DDBJ databases">
        <authorList>
            <person name="Varghese N."/>
            <person name="Submissions Spin"/>
        </authorList>
    </citation>
    <scope>NUCLEOTIDE SEQUENCE [LARGE SCALE GENOMIC DNA]</scope>
    <source>
        <strain evidence="5">DSM 45794</strain>
    </source>
</reference>
<dbReference type="GO" id="GO:0003677">
    <property type="term" value="F:DNA binding"/>
    <property type="evidence" value="ECO:0007669"/>
    <property type="project" value="UniProtKB-KW"/>
</dbReference>
<keyword evidence="1" id="KW-0238">DNA-binding</keyword>